<dbReference type="InterPro" id="IPR001752">
    <property type="entry name" value="Kinesin_motor_dom"/>
</dbReference>
<dbReference type="Pfam" id="PF11995">
    <property type="entry name" value="DUF3490"/>
    <property type="match status" value="1"/>
</dbReference>
<dbReference type="GO" id="GO:0005874">
    <property type="term" value="C:microtubule"/>
    <property type="evidence" value="ECO:0007669"/>
    <property type="project" value="UniProtKB-KW"/>
</dbReference>
<evidence type="ECO:0000256" key="1">
    <source>
        <dbReference type="ARBA" id="ARBA00004123"/>
    </source>
</evidence>
<dbReference type="GO" id="GO:0000919">
    <property type="term" value="P:cell plate assembly"/>
    <property type="evidence" value="ECO:0007669"/>
    <property type="project" value="UniProtKB-ARBA"/>
</dbReference>
<dbReference type="EMBL" id="JBFOLJ010000005">
    <property type="protein sequence ID" value="KAL2537709.1"/>
    <property type="molecule type" value="Genomic_DNA"/>
</dbReference>
<dbReference type="PANTHER" id="PTHR47968:SF18">
    <property type="entry name" value="KINESIN-LIKE PROTEIN KIN-7F"/>
    <property type="match status" value="1"/>
</dbReference>
<evidence type="ECO:0000256" key="9">
    <source>
        <dbReference type="ARBA" id="ARBA00023242"/>
    </source>
</evidence>
<evidence type="ECO:0000256" key="5">
    <source>
        <dbReference type="ARBA" id="ARBA00022840"/>
    </source>
</evidence>
<feature type="coiled-coil region" evidence="12">
    <location>
        <begin position="356"/>
        <end position="424"/>
    </location>
</feature>
<keyword evidence="8" id="KW-0963">Cytoplasm</keyword>
<keyword evidence="16" id="KW-1185">Reference proteome</keyword>
<evidence type="ECO:0000256" key="10">
    <source>
        <dbReference type="ARBA" id="ARBA00060413"/>
    </source>
</evidence>
<evidence type="ECO:0000256" key="2">
    <source>
        <dbReference type="ARBA" id="ARBA00007310"/>
    </source>
</evidence>
<evidence type="ECO:0000256" key="6">
    <source>
        <dbReference type="ARBA" id="ARBA00023054"/>
    </source>
</evidence>
<keyword evidence="9" id="KW-0539">Nucleus</keyword>
<evidence type="ECO:0000256" key="12">
    <source>
        <dbReference type="SAM" id="Coils"/>
    </source>
</evidence>
<dbReference type="CDD" id="cd01374">
    <property type="entry name" value="KISc_CENP_E"/>
    <property type="match status" value="1"/>
</dbReference>
<dbReference type="InterPro" id="IPR027417">
    <property type="entry name" value="P-loop_NTPase"/>
</dbReference>
<evidence type="ECO:0000256" key="4">
    <source>
        <dbReference type="ARBA" id="ARBA00022741"/>
    </source>
</evidence>
<dbReference type="Gene3D" id="3.40.850.10">
    <property type="entry name" value="Kinesin motor domain"/>
    <property type="match status" value="1"/>
</dbReference>
<protein>
    <submittedName>
        <fullName evidence="15">ATP binding microtubule motor family protein</fullName>
    </submittedName>
</protein>
<dbReference type="FunFam" id="3.40.850.10:FF:000016">
    <property type="entry name" value="Kinesin-like protein"/>
    <property type="match status" value="1"/>
</dbReference>
<dbReference type="GO" id="GO:0003774">
    <property type="term" value="F:cytoskeletal motor activity"/>
    <property type="evidence" value="ECO:0007669"/>
    <property type="project" value="UniProtKB-UniRule"/>
</dbReference>
<dbReference type="Pfam" id="PF00225">
    <property type="entry name" value="Kinesin"/>
    <property type="match status" value="1"/>
</dbReference>
<dbReference type="AlphaFoldDB" id="A0ABD1VK40"/>
<comment type="similarity">
    <text evidence="2">Belongs to the TRAFAC class myosin-kinesin ATPase superfamily. Kinesin family. KIN-7 subfamily.</text>
</comment>
<dbReference type="GO" id="GO:0009524">
    <property type="term" value="C:phragmoplast"/>
    <property type="evidence" value="ECO:0007669"/>
    <property type="project" value="UniProtKB-SubCell"/>
</dbReference>
<dbReference type="GO" id="GO:0005524">
    <property type="term" value="F:ATP binding"/>
    <property type="evidence" value="ECO:0007669"/>
    <property type="project" value="UniProtKB-UniRule"/>
</dbReference>
<keyword evidence="8" id="KW-0206">Cytoskeleton</keyword>
<dbReference type="PRINTS" id="PR00380">
    <property type="entry name" value="KINESINHEAVY"/>
</dbReference>
<evidence type="ECO:0000256" key="11">
    <source>
        <dbReference type="PROSITE-ProRule" id="PRU00283"/>
    </source>
</evidence>
<feature type="region of interest" description="Disordered" evidence="13">
    <location>
        <begin position="623"/>
        <end position="666"/>
    </location>
</feature>
<dbReference type="SUPFAM" id="SSF52540">
    <property type="entry name" value="P-loop containing nucleoside triphosphate hydrolases"/>
    <property type="match status" value="1"/>
</dbReference>
<evidence type="ECO:0000256" key="3">
    <source>
        <dbReference type="ARBA" id="ARBA00022701"/>
    </source>
</evidence>
<dbReference type="PANTHER" id="PTHR47968">
    <property type="entry name" value="CENTROMERE PROTEIN E"/>
    <property type="match status" value="1"/>
</dbReference>
<organism evidence="15 16">
    <name type="scientific">Forsythia ovata</name>
    <dbReference type="NCBI Taxonomy" id="205694"/>
    <lineage>
        <taxon>Eukaryota</taxon>
        <taxon>Viridiplantae</taxon>
        <taxon>Streptophyta</taxon>
        <taxon>Embryophyta</taxon>
        <taxon>Tracheophyta</taxon>
        <taxon>Spermatophyta</taxon>
        <taxon>Magnoliopsida</taxon>
        <taxon>eudicotyledons</taxon>
        <taxon>Gunneridae</taxon>
        <taxon>Pentapetalae</taxon>
        <taxon>asterids</taxon>
        <taxon>lamiids</taxon>
        <taxon>Lamiales</taxon>
        <taxon>Oleaceae</taxon>
        <taxon>Forsythieae</taxon>
        <taxon>Forsythia</taxon>
    </lineage>
</organism>
<dbReference type="SMART" id="SM00129">
    <property type="entry name" value="KISc"/>
    <property type="match status" value="1"/>
</dbReference>
<dbReference type="Proteomes" id="UP001604277">
    <property type="component" value="Unassembled WGS sequence"/>
</dbReference>
<dbReference type="InterPro" id="IPR027640">
    <property type="entry name" value="Kinesin-like_fam"/>
</dbReference>
<name>A0ABD1VK40_9LAMI</name>
<evidence type="ECO:0000256" key="7">
    <source>
        <dbReference type="ARBA" id="ARBA00023175"/>
    </source>
</evidence>
<evidence type="ECO:0000313" key="16">
    <source>
        <dbReference type="Proteomes" id="UP001604277"/>
    </source>
</evidence>
<feature type="compositionally biased region" description="Polar residues" evidence="13">
    <location>
        <begin position="623"/>
        <end position="643"/>
    </location>
</feature>
<dbReference type="InterPro" id="IPR036961">
    <property type="entry name" value="Kinesin_motor_dom_sf"/>
</dbReference>
<dbReference type="GO" id="GO:0005634">
    <property type="term" value="C:nucleus"/>
    <property type="evidence" value="ECO:0007669"/>
    <property type="project" value="UniProtKB-SubCell"/>
</dbReference>
<dbReference type="PROSITE" id="PS50067">
    <property type="entry name" value="KINESIN_MOTOR_2"/>
    <property type="match status" value="1"/>
</dbReference>
<evidence type="ECO:0000259" key="14">
    <source>
        <dbReference type="PROSITE" id="PS50067"/>
    </source>
</evidence>
<feature type="binding site" evidence="11">
    <location>
        <begin position="111"/>
        <end position="118"/>
    </location>
    <ligand>
        <name>ATP</name>
        <dbReference type="ChEBI" id="CHEBI:30616"/>
    </ligand>
</feature>
<keyword evidence="4 11" id="KW-0547">Nucleotide-binding</keyword>
<evidence type="ECO:0000256" key="13">
    <source>
        <dbReference type="SAM" id="MobiDB-lite"/>
    </source>
</evidence>
<feature type="region of interest" description="Disordered" evidence="13">
    <location>
        <begin position="488"/>
        <end position="518"/>
    </location>
</feature>
<keyword evidence="3" id="KW-0493">Microtubule</keyword>
<feature type="compositionally biased region" description="Polar residues" evidence="13">
    <location>
        <begin position="495"/>
        <end position="505"/>
    </location>
</feature>
<dbReference type="InterPro" id="IPR021881">
    <property type="entry name" value="NACK_C"/>
</dbReference>
<dbReference type="InterPro" id="IPR019821">
    <property type="entry name" value="Kinesin_motor_CS"/>
</dbReference>
<evidence type="ECO:0000256" key="8">
    <source>
        <dbReference type="ARBA" id="ARBA00023212"/>
    </source>
</evidence>
<gene>
    <name evidence="15" type="ORF">Fot_19100</name>
</gene>
<dbReference type="PROSITE" id="PS00411">
    <property type="entry name" value="KINESIN_MOTOR_1"/>
    <property type="match status" value="1"/>
</dbReference>
<keyword evidence="7 11" id="KW-0505">Motor protein</keyword>
<comment type="caution">
    <text evidence="15">The sequence shown here is derived from an EMBL/GenBank/DDBJ whole genome shotgun (WGS) entry which is preliminary data.</text>
</comment>
<feature type="compositionally biased region" description="Basic and acidic residues" evidence="13">
    <location>
        <begin position="506"/>
        <end position="518"/>
    </location>
</feature>
<accession>A0ABD1VK40</accession>
<comment type="subcellular location">
    <subcellularLocation>
        <location evidence="10">Cytoplasm</location>
        <location evidence="10">Cytoskeleton</location>
        <location evidence="10">Phragmoplast</location>
    </subcellularLocation>
    <subcellularLocation>
        <location evidence="1">Nucleus</location>
    </subcellularLocation>
</comment>
<proteinExistence type="inferred from homology"/>
<feature type="domain" description="Kinesin motor" evidence="14">
    <location>
        <begin position="25"/>
        <end position="347"/>
    </location>
</feature>
<keyword evidence="6 12" id="KW-0175">Coiled coil</keyword>
<sequence>MGTIGGEELVDWDKRQGIGNGTEEKILVFVRLRPLSEKEIVRNEAADWECINTTTILYQHSFKERSGLPPAYTFDRVFRGDCSTREVYLEGIKDVALSTVSGINSTIFAYGQTSSGKTYTMNGITQYTVADIYSYTQKHEERAFVLKFSALEIYNEVVRDLLSADNTPLRLLDDAERETVIEKLTEETLRDWGHLKELLSVCEAKRQIGETSLNETSSRSHQILRLTIESSARDSLGKDNSTTLAATVNFVDLAGSERASQALSAGQRLKEGCHINRSLLILGTVIRKLSKGRHGHVNYRDSKLTRILQPALGGNARTAIICTLSPTRSHAEQSRNTLLFASCAKEVTTNAQVNVVMSDKALVKHLQKEVARLESELRTPGPACDHIALLRKKDTLIEKLEKEVRELTKQQELAQSRVEDLLQVVGNDKTLWKMDAITCSPKWKEENTYKDEWSVTSMSCGTDCATNLNRIRSYNRDIRSDGTSDVLLSEDGEYHSSSDGPSDLSQGREELPVGTEKDSDDICKEVGCIEMDEYGHDKTCESFGLSNNENEEIMSILLESGNGEAVDQEPLSALPGHASVVENGSSYGMLEQKIEKEQRTISSLVSSYPDELSPRASFINMPSSGTLKLTRSQSKLTTGSSHSEMADKSESTPPSGLEKSFPGRPEGFQKKHLKLLTFIYGANGVRLSRNDSQSSSGSSSIEEVKAQNITHGEEKIPTLGSFLAGLQDMAELQYENQFHDQVHEIELKSRENVKDVGIDPMHDSLGAPSDWPLKFERLQRSIIELWNTCIVPLVHRTYFFLLFKGDLIDSIYMEVEHRRLSFLKETFSMGNPTAQDGRTLTLALSNSTKALRREREMLRRLMYKRYMRHERCRIYQKWGIKTNSKQRRLQLVHRLWSDTKDMDHIGESAAIVAKLIGFSEQGQGLKEMFGLTFIPPGTSPRSFSWKKNEALEIINKLSDQVCVIPLALACHREQAHQFLSTRFGDRPRKGISNANLKVESKYFNFCRPIALQN</sequence>
<keyword evidence="5 11" id="KW-0067">ATP-binding</keyword>
<reference evidence="16" key="1">
    <citation type="submission" date="2024-07" db="EMBL/GenBank/DDBJ databases">
        <title>Two chromosome-level genome assemblies of Korean endemic species Abeliophyllum distichum and Forsythia ovata (Oleaceae).</title>
        <authorList>
            <person name="Jang H."/>
        </authorList>
    </citation>
    <scope>NUCLEOTIDE SEQUENCE [LARGE SCALE GENOMIC DNA]</scope>
</reference>
<evidence type="ECO:0000313" key="15">
    <source>
        <dbReference type="EMBL" id="KAL2537709.1"/>
    </source>
</evidence>